<name>A0A371GEZ4_MUCPR</name>
<reference evidence="1" key="1">
    <citation type="submission" date="2018-05" db="EMBL/GenBank/DDBJ databases">
        <title>Draft genome of Mucuna pruriens seed.</title>
        <authorList>
            <person name="Nnadi N.E."/>
            <person name="Vos R."/>
            <person name="Hasami M.H."/>
            <person name="Devisetty U.K."/>
            <person name="Aguiy J.C."/>
        </authorList>
    </citation>
    <scope>NUCLEOTIDE SEQUENCE [LARGE SCALE GENOMIC DNA]</scope>
    <source>
        <strain evidence="1">JCA_2017</strain>
    </source>
</reference>
<feature type="non-terminal residue" evidence="1">
    <location>
        <position position="1"/>
    </location>
</feature>
<keyword evidence="2" id="KW-1185">Reference proteome</keyword>
<sequence length="339" mass="38432">MTYHDPETFSVPCTTNKCSFDAMLDLGALINEHCTSTWHLEDVLVQVSDMIFPVDFYVLDMKDELSSKGPKALCMMEYTIFEAMKHPTKNHSVFYLDVIDQLGDDYMNMHSESLDFDYFTDCNTKVQIFPSSLFNFSQDSMDALLIPFMYKLFDASENISPLRGRFEGQIRSLTRYKVGPYLVSKEKIERAIRGIFIGNPEGNLPNPLCLIVARSSVILGALTRHLFSHTSSLAITPRKHVTQSVPSFSFEFLFLSLQQGFRCALEEEMTSTVMSIIVGSSVLVQIRFDCDGLSSFVSVVFLFSNDRVFFLGLEFVTSNLLRKVPLLLLHTGEVERPSC</sequence>
<gene>
    <name evidence="1" type="ORF">CR513_29192</name>
</gene>
<evidence type="ECO:0000313" key="1">
    <source>
        <dbReference type="EMBL" id="RDX89114.1"/>
    </source>
</evidence>
<organism evidence="1 2">
    <name type="scientific">Mucuna pruriens</name>
    <name type="common">Velvet bean</name>
    <name type="synonym">Dolichos pruriens</name>
    <dbReference type="NCBI Taxonomy" id="157652"/>
    <lineage>
        <taxon>Eukaryota</taxon>
        <taxon>Viridiplantae</taxon>
        <taxon>Streptophyta</taxon>
        <taxon>Embryophyta</taxon>
        <taxon>Tracheophyta</taxon>
        <taxon>Spermatophyta</taxon>
        <taxon>Magnoliopsida</taxon>
        <taxon>eudicotyledons</taxon>
        <taxon>Gunneridae</taxon>
        <taxon>Pentapetalae</taxon>
        <taxon>rosids</taxon>
        <taxon>fabids</taxon>
        <taxon>Fabales</taxon>
        <taxon>Fabaceae</taxon>
        <taxon>Papilionoideae</taxon>
        <taxon>50 kb inversion clade</taxon>
        <taxon>NPAAA clade</taxon>
        <taxon>indigoferoid/millettioid clade</taxon>
        <taxon>Phaseoleae</taxon>
        <taxon>Mucuna</taxon>
    </lineage>
</organism>
<proteinExistence type="predicted"/>
<dbReference type="AlphaFoldDB" id="A0A371GEZ4"/>
<protein>
    <submittedName>
        <fullName evidence="1">Uncharacterized protein</fullName>
    </submittedName>
</protein>
<dbReference type="OrthoDB" id="778454at2759"/>
<accession>A0A371GEZ4</accession>
<dbReference type="Proteomes" id="UP000257109">
    <property type="component" value="Unassembled WGS sequence"/>
</dbReference>
<dbReference type="EMBL" id="QJKJ01005764">
    <property type="protein sequence ID" value="RDX89114.1"/>
    <property type="molecule type" value="Genomic_DNA"/>
</dbReference>
<comment type="caution">
    <text evidence="1">The sequence shown here is derived from an EMBL/GenBank/DDBJ whole genome shotgun (WGS) entry which is preliminary data.</text>
</comment>
<evidence type="ECO:0000313" key="2">
    <source>
        <dbReference type="Proteomes" id="UP000257109"/>
    </source>
</evidence>